<evidence type="ECO:0000313" key="2">
    <source>
        <dbReference type="EMBL" id="GBP75872.1"/>
    </source>
</evidence>
<feature type="region of interest" description="Disordered" evidence="1">
    <location>
        <begin position="88"/>
        <end position="107"/>
    </location>
</feature>
<dbReference type="InterPro" id="IPR036691">
    <property type="entry name" value="Endo/exonu/phosph_ase_sf"/>
</dbReference>
<dbReference type="Proteomes" id="UP000299102">
    <property type="component" value="Unassembled WGS sequence"/>
</dbReference>
<evidence type="ECO:0008006" key="4">
    <source>
        <dbReference type="Google" id="ProtNLM"/>
    </source>
</evidence>
<dbReference type="OrthoDB" id="410542at2759"/>
<evidence type="ECO:0000256" key="1">
    <source>
        <dbReference type="SAM" id="MobiDB-lite"/>
    </source>
</evidence>
<organism evidence="2 3">
    <name type="scientific">Eumeta variegata</name>
    <name type="common">Bagworm moth</name>
    <name type="synonym">Eumeta japonica</name>
    <dbReference type="NCBI Taxonomy" id="151549"/>
    <lineage>
        <taxon>Eukaryota</taxon>
        <taxon>Metazoa</taxon>
        <taxon>Ecdysozoa</taxon>
        <taxon>Arthropoda</taxon>
        <taxon>Hexapoda</taxon>
        <taxon>Insecta</taxon>
        <taxon>Pterygota</taxon>
        <taxon>Neoptera</taxon>
        <taxon>Endopterygota</taxon>
        <taxon>Lepidoptera</taxon>
        <taxon>Glossata</taxon>
        <taxon>Ditrysia</taxon>
        <taxon>Tineoidea</taxon>
        <taxon>Psychidae</taxon>
        <taxon>Oiketicinae</taxon>
        <taxon>Eumeta</taxon>
    </lineage>
</organism>
<sequence>MGLKGKIVMEPSNSDPSILIGLALIRVDENAAMLVSSYQKDHLNVERKEFLADVRDILVKCDKNQRIVILGDFNVWVGVQQDGYEKVSGEFEDERSNENDGARELRGWEQRAPATDGLVTLLL</sequence>
<evidence type="ECO:0000313" key="3">
    <source>
        <dbReference type="Proteomes" id="UP000299102"/>
    </source>
</evidence>
<dbReference type="EMBL" id="BGZK01001265">
    <property type="protein sequence ID" value="GBP75872.1"/>
    <property type="molecule type" value="Genomic_DNA"/>
</dbReference>
<proteinExistence type="predicted"/>
<dbReference type="SUPFAM" id="SSF56219">
    <property type="entry name" value="DNase I-like"/>
    <property type="match status" value="1"/>
</dbReference>
<dbReference type="AlphaFoldDB" id="A0A4C1YLW4"/>
<gene>
    <name evidence="2" type="ORF">EVAR_32019_1</name>
</gene>
<protein>
    <recommendedName>
        <fullName evidence="4">Craniofacial development protein 2</fullName>
    </recommendedName>
</protein>
<reference evidence="2 3" key="1">
    <citation type="journal article" date="2019" name="Commun. Biol.">
        <title>The bagworm genome reveals a unique fibroin gene that provides high tensile strength.</title>
        <authorList>
            <person name="Kono N."/>
            <person name="Nakamura H."/>
            <person name="Ohtoshi R."/>
            <person name="Tomita M."/>
            <person name="Numata K."/>
            <person name="Arakawa K."/>
        </authorList>
    </citation>
    <scope>NUCLEOTIDE SEQUENCE [LARGE SCALE GENOMIC DNA]</scope>
</reference>
<keyword evidence="3" id="KW-1185">Reference proteome</keyword>
<accession>A0A4C1YLW4</accession>
<name>A0A4C1YLW4_EUMVA</name>
<comment type="caution">
    <text evidence="2">The sequence shown here is derived from an EMBL/GenBank/DDBJ whole genome shotgun (WGS) entry which is preliminary data.</text>
</comment>
<dbReference type="Gene3D" id="3.60.10.10">
    <property type="entry name" value="Endonuclease/exonuclease/phosphatase"/>
    <property type="match status" value="1"/>
</dbReference>